<dbReference type="InterPro" id="IPR013328">
    <property type="entry name" value="6PGD_dom2"/>
</dbReference>
<dbReference type="Gene3D" id="3.40.50.720">
    <property type="entry name" value="NAD(P)-binding Rossmann-like Domain"/>
    <property type="match status" value="1"/>
</dbReference>
<evidence type="ECO:0000313" key="6">
    <source>
        <dbReference type="EMBL" id="MBM3225226.1"/>
    </source>
</evidence>
<dbReference type="Pfam" id="PF03446">
    <property type="entry name" value="NAD_binding_2"/>
    <property type="match status" value="1"/>
</dbReference>
<keyword evidence="1" id="KW-0560">Oxidoreductase</keyword>
<name>A0A938B3E1_UNCTE</name>
<dbReference type="GO" id="GO:0008442">
    <property type="term" value="F:3-hydroxyisobutyrate dehydrogenase activity"/>
    <property type="evidence" value="ECO:0007669"/>
    <property type="project" value="TreeGrafter"/>
</dbReference>
<dbReference type="EMBL" id="VGLS01000516">
    <property type="protein sequence ID" value="MBM3225226.1"/>
    <property type="molecule type" value="Genomic_DNA"/>
</dbReference>
<feature type="domain" description="6-phosphogluconate dehydrogenase NADP-binding" evidence="4">
    <location>
        <begin position="3"/>
        <end position="162"/>
    </location>
</feature>
<dbReference type="Proteomes" id="UP000712673">
    <property type="component" value="Unassembled WGS sequence"/>
</dbReference>
<dbReference type="Pfam" id="PF14833">
    <property type="entry name" value="NAD_binding_11"/>
    <property type="match status" value="1"/>
</dbReference>
<dbReference type="AlphaFoldDB" id="A0A938B3E1"/>
<dbReference type="PIRSF" id="PIRSF000103">
    <property type="entry name" value="HIBADH"/>
    <property type="match status" value="1"/>
</dbReference>
<dbReference type="SUPFAM" id="SSF51735">
    <property type="entry name" value="NAD(P)-binding Rossmann-fold domains"/>
    <property type="match status" value="1"/>
</dbReference>
<dbReference type="GO" id="GO:0050661">
    <property type="term" value="F:NADP binding"/>
    <property type="evidence" value="ECO:0007669"/>
    <property type="project" value="InterPro"/>
</dbReference>
<feature type="domain" description="3-hydroxyisobutyrate dehydrogenase-like NAD-binding" evidence="5">
    <location>
        <begin position="165"/>
        <end position="282"/>
    </location>
</feature>
<dbReference type="GO" id="GO:0051287">
    <property type="term" value="F:NAD binding"/>
    <property type="evidence" value="ECO:0007669"/>
    <property type="project" value="InterPro"/>
</dbReference>
<dbReference type="InterPro" id="IPR036291">
    <property type="entry name" value="NAD(P)-bd_dom_sf"/>
</dbReference>
<evidence type="ECO:0000256" key="1">
    <source>
        <dbReference type="ARBA" id="ARBA00023002"/>
    </source>
</evidence>
<dbReference type="InterPro" id="IPR008927">
    <property type="entry name" value="6-PGluconate_DH-like_C_sf"/>
</dbReference>
<comment type="caution">
    <text evidence="6">The sequence shown here is derived from an EMBL/GenBank/DDBJ whole genome shotgun (WGS) entry which is preliminary data.</text>
</comment>
<reference evidence="6" key="1">
    <citation type="submission" date="2019-03" db="EMBL/GenBank/DDBJ databases">
        <title>Lake Tanganyika Metagenome-Assembled Genomes (MAGs).</title>
        <authorList>
            <person name="Tran P."/>
        </authorList>
    </citation>
    <scope>NUCLEOTIDE SEQUENCE</scope>
    <source>
        <strain evidence="6">K_DeepCast_65m_m2_066</strain>
    </source>
</reference>
<protein>
    <submittedName>
        <fullName evidence="6">NAD(P)-dependent oxidoreductase</fullName>
    </submittedName>
</protein>
<evidence type="ECO:0000256" key="2">
    <source>
        <dbReference type="ARBA" id="ARBA00023027"/>
    </source>
</evidence>
<dbReference type="InterPro" id="IPR015815">
    <property type="entry name" value="HIBADH-related"/>
</dbReference>
<gene>
    <name evidence="6" type="ORF">FJZ47_15690</name>
</gene>
<evidence type="ECO:0000259" key="4">
    <source>
        <dbReference type="Pfam" id="PF03446"/>
    </source>
</evidence>
<keyword evidence="2" id="KW-0520">NAD</keyword>
<evidence type="ECO:0000313" key="7">
    <source>
        <dbReference type="Proteomes" id="UP000712673"/>
    </source>
</evidence>
<proteinExistence type="predicted"/>
<feature type="active site" evidence="3">
    <location>
        <position position="171"/>
    </location>
</feature>
<organism evidence="6 7">
    <name type="scientific">Tectimicrobiota bacterium</name>
    <dbReference type="NCBI Taxonomy" id="2528274"/>
    <lineage>
        <taxon>Bacteria</taxon>
        <taxon>Pseudomonadati</taxon>
        <taxon>Nitrospinota/Tectimicrobiota group</taxon>
        <taxon>Candidatus Tectimicrobiota</taxon>
    </lineage>
</organism>
<dbReference type="InterPro" id="IPR029154">
    <property type="entry name" value="HIBADH-like_NADP-bd"/>
</dbReference>
<dbReference type="PANTHER" id="PTHR22981">
    <property type="entry name" value="3-HYDROXYISOBUTYRATE DEHYDROGENASE-RELATED"/>
    <property type="match status" value="1"/>
</dbReference>
<accession>A0A938B3E1</accession>
<dbReference type="Gene3D" id="1.10.1040.10">
    <property type="entry name" value="N-(1-d-carboxylethyl)-l-norvaline Dehydrogenase, domain 2"/>
    <property type="match status" value="1"/>
</dbReference>
<dbReference type="InterPro" id="IPR006115">
    <property type="entry name" value="6PGDH_NADP-bd"/>
</dbReference>
<sequence length="315" mass="33312">MVDIGFIGVGNMGAGMANNLIKAGYTLTVNDVRRDAAGPLLEQGARWADTPKQIAMQSEITFTSLPGPPDVEAVALSAEGILAGIKPGSVFIDLSSNSPTLVRRLYDIFRGKGIDMLDAPVSGGVIGARTGLLAVMVGGDEAVFQRVKPALEAIGDNVVYCGAIGAGSICKLVHNTIGAITSQAITELFTLGVKAGADPKALWETTRRGSFGRGAGGIHRLPDTWFNGDFEPDWEKGFFATKLMRKDVGLATQLAREFDVPMGLASLAEQELIEAMNRGWGDAPTGKVRLLQEERAGVQVRGDFPTGNTRLVIEA</sequence>
<dbReference type="SUPFAM" id="SSF48179">
    <property type="entry name" value="6-phosphogluconate dehydrogenase C-terminal domain-like"/>
    <property type="match status" value="1"/>
</dbReference>
<evidence type="ECO:0000259" key="5">
    <source>
        <dbReference type="Pfam" id="PF14833"/>
    </source>
</evidence>
<dbReference type="PANTHER" id="PTHR22981:SF84">
    <property type="entry name" value="3-HYDROXYISOBUTYRATE DEHYDROGENASE"/>
    <property type="match status" value="1"/>
</dbReference>
<evidence type="ECO:0000256" key="3">
    <source>
        <dbReference type="PIRSR" id="PIRSR000103-1"/>
    </source>
</evidence>
<dbReference type="GO" id="GO:0006574">
    <property type="term" value="P:L-valine catabolic process"/>
    <property type="evidence" value="ECO:0007669"/>
    <property type="project" value="TreeGrafter"/>
</dbReference>